<dbReference type="EnsemblProtists" id="HpaT808149">
    <property type="protein sequence ID" value="HpaP808149"/>
    <property type="gene ID" value="HpaG808149"/>
</dbReference>
<dbReference type="InParanoid" id="M4BP11"/>
<evidence type="ECO:0000313" key="1">
    <source>
        <dbReference type="EnsemblProtists" id="HpaP808149"/>
    </source>
</evidence>
<dbReference type="HOGENOM" id="CLU_1698905_0_0_1"/>
<organism evidence="1 2">
    <name type="scientific">Hyaloperonospora arabidopsidis (strain Emoy2)</name>
    <name type="common">Downy mildew agent</name>
    <name type="synonym">Peronospora arabidopsidis</name>
    <dbReference type="NCBI Taxonomy" id="559515"/>
    <lineage>
        <taxon>Eukaryota</taxon>
        <taxon>Sar</taxon>
        <taxon>Stramenopiles</taxon>
        <taxon>Oomycota</taxon>
        <taxon>Peronosporomycetes</taxon>
        <taxon>Peronosporales</taxon>
        <taxon>Peronosporaceae</taxon>
        <taxon>Hyaloperonospora</taxon>
    </lineage>
</organism>
<proteinExistence type="predicted"/>
<sequence length="155" mass="17519">MVKSIVSRFFANGKFTSKCTPKTNALGTNAPPFCGALFDTRSSSHRFKNPGACCCAVSSAYSAEKWVPNITSSLEDQRVFWNTLACNNSDTHTRHNASFNRSGHHTPAGATYGFGYTFQRHVQFLTQLELFVARHRFIQDKRWVHRLDKSIRCPI</sequence>
<accession>M4BP11</accession>
<reference evidence="2" key="1">
    <citation type="journal article" date="2010" name="Science">
        <title>Signatures of adaptation to obligate biotrophy in the Hyaloperonospora arabidopsidis genome.</title>
        <authorList>
            <person name="Baxter L."/>
            <person name="Tripathy S."/>
            <person name="Ishaque N."/>
            <person name="Boot N."/>
            <person name="Cabral A."/>
            <person name="Kemen E."/>
            <person name="Thines M."/>
            <person name="Ah-Fong A."/>
            <person name="Anderson R."/>
            <person name="Badejoko W."/>
            <person name="Bittner-Eddy P."/>
            <person name="Boore J.L."/>
            <person name="Chibucos M.C."/>
            <person name="Coates M."/>
            <person name="Dehal P."/>
            <person name="Delehaunty K."/>
            <person name="Dong S."/>
            <person name="Downton P."/>
            <person name="Dumas B."/>
            <person name="Fabro G."/>
            <person name="Fronick C."/>
            <person name="Fuerstenberg S.I."/>
            <person name="Fulton L."/>
            <person name="Gaulin E."/>
            <person name="Govers F."/>
            <person name="Hughes L."/>
            <person name="Humphray S."/>
            <person name="Jiang R.H."/>
            <person name="Judelson H."/>
            <person name="Kamoun S."/>
            <person name="Kyung K."/>
            <person name="Meijer H."/>
            <person name="Minx P."/>
            <person name="Morris P."/>
            <person name="Nelson J."/>
            <person name="Phuntumart V."/>
            <person name="Qutob D."/>
            <person name="Rehmany A."/>
            <person name="Rougon-Cardoso A."/>
            <person name="Ryden P."/>
            <person name="Torto-Alalibo T."/>
            <person name="Studholme D."/>
            <person name="Wang Y."/>
            <person name="Win J."/>
            <person name="Wood J."/>
            <person name="Clifton S.W."/>
            <person name="Rogers J."/>
            <person name="Van den Ackerveken G."/>
            <person name="Jones J.D."/>
            <person name="McDowell J.M."/>
            <person name="Beynon J."/>
            <person name="Tyler B.M."/>
        </authorList>
    </citation>
    <scope>NUCLEOTIDE SEQUENCE [LARGE SCALE GENOMIC DNA]</scope>
    <source>
        <strain evidence="2">Emoy2</strain>
    </source>
</reference>
<dbReference type="VEuPathDB" id="FungiDB:HpaG808149"/>
<dbReference type="Proteomes" id="UP000011713">
    <property type="component" value="Unassembled WGS sequence"/>
</dbReference>
<keyword evidence="2" id="KW-1185">Reference proteome</keyword>
<dbReference type="AlphaFoldDB" id="M4BP11"/>
<dbReference type="EMBL" id="JH598476">
    <property type="status" value="NOT_ANNOTATED_CDS"/>
    <property type="molecule type" value="Genomic_DNA"/>
</dbReference>
<evidence type="ECO:0000313" key="2">
    <source>
        <dbReference type="Proteomes" id="UP000011713"/>
    </source>
</evidence>
<reference evidence="1" key="2">
    <citation type="submission" date="2015-06" db="UniProtKB">
        <authorList>
            <consortium name="EnsemblProtists"/>
        </authorList>
    </citation>
    <scope>IDENTIFICATION</scope>
    <source>
        <strain evidence="1">Emoy2</strain>
    </source>
</reference>
<name>M4BP11_HYAAE</name>
<protein>
    <submittedName>
        <fullName evidence="1">Uncharacterized protein</fullName>
    </submittedName>
</protein>